<dbReference type="InParanoid" id="A0A6L2Q9C6"/>
<comment type="subcellular location">
    <subcellularLocation>
        <location evidence="1">Endoplasmic reticulum</location>
    </subcellularLocation>
</comment>
<evidence type="ECO:0000256" key="2">
    <source>
        <dbReference type="ARBA" id="ARBA00007658"/>
    </source>
</evidence>
<dbReference type="InterPro" id="IPR036026">
    <property type="entry name" value="Seven-hairpin_glycosidases"/>
</dbReference>
<keyword evidence="7" id="KW-0326">Glycosidase</keyword>
<feature type="active site" description="Proton donor" evidence="5">
    <location>
        <position position="148"/>
    </location>
</feature>
<dbReference type="GO" id="GO:0016020">
    <property type="term" value="C:membrane"/>
    <property type="evidence" value="ECO:0007669"/>
    <property type="project" value="InterPro"/>
</dbReference>
<dbReference type="GO" id="GO:0044322">
    <property type="term" value="C:endoplasmic reticulum quality control compartment"/>
    <property type="evidence" value="ECO:0007669"/>
    <property type="project" value="GOC"/>
</dbReference>
<dbReference type="Gene3D" id="1.50.10.10">
    <property type="match status" value="2"/>
</dbReference>
<proteinExistence type="inferred from homology"/>
<evidence type="ECO:0000313" key="9">
    <source>
        <dbReference type="EMBL" id="GFG39498.1"/>
    </source>
</evidence>
<dbReference type="PRINTS" id="PR00747">
    <property type="entry name" value="GLYHDRLASE47"/>
</dbReference>
<evidence type="ECO:0000256" key="1">
    <source>
        <dbReference type="ARBA" id="ARBA00004240"/>
    </source>
</evidence>
<dbReference type="InterPro" id="IPR044674">
    <property type="entry name" value="EDEM1/2/3"/>
</dbReference>
<dbReference type="GO" id="GO:0004571">
    <property type="term" value="F:mannosyl-oligosaccharide 1,2-alpha-mannosidase activity"/>
    <property type="evidence" value="ECO:0007669"/>
    <property type="project" value="InterPro"/>
</dbReference>
<dbReference type="InterPro" id="IPR001382">
    <property type="entry name" value="Glyco_hydro_47"/>
</dbReference>
<name>A0A6L2Q9C6_COPFO</name>
<keyword evidence="3" id="KW-0256">Endoplasmic reticulum</keyword>
<comment type="similarity">
    <text evidence="2 7">Belongs to the glycosyl hydrolase 47 family.</text>
</comment>
<feature type="active site" description="Proton donor" evidence="5">
    <location>
        <position position="339"/>
    </location>
</feature>
<gene>
    <name evidence="9" type="ORF">Cfor_00493</name>
</gene>
<feature type="transmembrane region" description="Helical" evidence="8">
    <location>
        <begin position="12"/>
        <end position="31"/>
    </location>
</feature>
<evidence type="ECO:0000313" key="10">
    <source>
        <dbReference type="Proteomes" id="UP000502823"/>
    </source>
</evidence>
<sequence length="510" mass="58894">MLFRDIKSKHFFVFLIVTYVVSAIHGALNIFKRPLDSLDIKYGSFPEDLRLQMLAEAKKMFYFGYDSYMAYAFPMDELNPLLCCGRGPDYENPANVNINDILGDYCLTLVDSLDTLAVLGNATEFQNAVTNVIQTVSFDKDNVVQVFEVNIRVLGALISAHVLMMDPEQPFGNLRPSWYDEFGLLSRLLGDPVYEGYARRANKVLWNLRAKSTGLLGNVIDVESGRWIGRLSGLGAGLDSFFEYLLKSYIMFGESEDYRMFEEAYRVIKQYMRRGVYHLKNKGGKRLIPECQYHICNIQLILDRHPVHYVQVLHGDIEEAICTHALYYSIWKQYGVLPERWNWQRLSADVTFYPLRPELVESTYLLYQATKNPFYLHVGMDILQSLNNFTRAECGYATVHSVLDKSLEDRMESFFLSETCKYLYLLFDKDNYVNKHFSKYVFSTEGHLFPVDTQFRSKVWEEKTVVADPGLVQSSGNLSCDAVDAERTYFLPIKSHYLLQISETLGLENY</sequence>
<keyword evidence="10" id="KW-1185">Reference proteome</keyword>
<evidence type="ECO:0000256" key="4">
    <source>
        <dbReference type="ARBA" id="ARBA00023180"/>
    </source>
</evidence>
<evidence type="ECO:0000256" key="7">
    <source>
        <dbReference type="RuleBase" id="RU361193"/>
    </source>
</evidence>
<organism evidence="9 10">
    <name type="scientific">Coptotermes formosanus</name>
    <name type="common">Formosan subterranean termite</name>
    <dbReference type="NCBI Taxonomy" id="36987"/>
    <lineage>
        <taxon>Eukaryota</taxon>
        <taxon>Metazoa</taxon>
        <taxon>Ecdysozoa</taxon>
        <taxon>Arthropoda</taxon>
        <taxon>Hexapoda</taxon>
        <taxon>Insecta</taxon>
        <taxon>Pterygota</taxon>
        <taxon>Neoptera</taxon>
        <taxon>Polyneoptera</taxon>
        <taxon>Dictyoptera</taxon>
        <taxon>Blattodea</taxon>
        <taxon>Blattoidea</taxon>
        <taxon>Termitoidae</taxon>
        <taxon>Rhinotermitidae</taxon>
        <taxon>Coptotermes</taxon>
    </lineage>
</organism>
<feature type="binding site" evidence="6">
    <location>
        <position position="444"/>
    </location>
    <ligand>
        <name>Ca(2+)</name>
        <dbReference type="ChEBI" id="CHEBI:29108"/>
    </ligand>
</feature>
<dbReference type="GO" id="GO:0005975">
    <property type="term" value="P:carbohydrate metabolic process"/>
    <property type="evidence" value="ECO:0007669"/>
    <property type="project" value="InterPro"/>
</dbReference>
<feature type="active site" evidence="5">
    <location>
        <position position="239"/>
    </location>
</feature>
<reference evidence="10" key="1">
    <citation type="submission" date="2020-01" db="EMBL/GenBank/DDBJ databases">
        <title>Draft genome sequence of the Termite Coptotermes fromosanus.</title>
        <authorList>
            <person name="Itakura S."/>
            <person name="Yosikawa Y."/>
            <person name="Umezawa K."/>
        </authorList>
    </citation>
    <scope>NUCLEOTIDE SEQUENCE [LARGE SCALE GENOMIC DNA]</scope>
</reference>
<dbReference type="OrthoDB" id="8118055at2759"/>
<dbReference type="Proteomes" id="UP000502823">
    <property type="component" value="Unassembled WGS sequence"/>
</dbReference>
<evidence type="ECO:0000256" key="3">
    <source>
        <dbReference type="ARBA" id="ARBA00022824"/>
    </source>
</evidence>
<accession>A0A6L2Q9C6</accession>
<keyword evidence="7" id="KW-0378">Hydrolase</keyword>
<keyword evidence="8" id="KW-0812">Transmembrane</keyword>
<dbReference type="GO" id="GO:1904380">
    <property type="term" value="P:endoplasmic reticulum mannose trimming"/>
    <property type="evidence" value="ECO:0007669"/>
    <property type="project" value="InterPro"/>
</dbReference>
<comment type="cofactor">
    <cofactor evidence="6">
        <name>Ca(2+)</name>
        <dbReference type="ChEBI" id="CHEBI:29108"/>
    </cofactor>
</comment>
<dbReference type="GO" id="GO:0005509">
    <property type="term" value="F:calcium ion binding"/>
    <property type="evidence" value="ECO:0007669"/>
    <property type="project" value="InterPro"/>
</dbReference>
<keyword evidence="8" id="KW-1133">Transmembrane helix</keyword>
<keyword evidence="6" id="KW-0106">Calcium</keyword>
<evidence type="ECO:0000256" key="8">
    <source>
        <dbReference type="SAM" id="Phobius"/>
    </source>
</evidence>
<dbReference type="Pfam" id="PF01532">
    <property type="entry name" value="Glyco_hydro_47"/>
    <property type="match status" value="2"/>
</dbReference>
<keyword evidence="6" id="KW-0479">Metal-binding</keyword>
<protein>
    <recommendedName>
        <fullName evidence="7">alpha-1,2-Mannosidase</fullName>
        <ecNumber evidence="7">3.2.1.-</ecNumber>
    </recommendedName>
</protein>
<feature type="active site" evidence="5">
    <location>
        <position position="358"/>
    </location>
</feature>
<evidence type="ECO:0000256" key="5">
    <source>
        <dbReference type="PIRSR" id="PIRSR601382-1"/>
    </source>
</evidence>
<dbReference type="EMBL" id="BLKM01000905">
    <property type="protein sequence ID" value="GFG39498.1"/>
    <property type="molecule type" value="Genomic_DNA"/>
</dbReference>
<dbReference type="AlphaFoldDB" id="A0A6L2Q9C6"/>
<dbReference type="InterPro" id="IPR012341">
    <property type="entry name" value="6hp_glycosidase-like_sf"/>
</dbReference>
<dbReference type="PANTHER" id="PTHR45679:SF5">
    <property type="entry name" value="ER DEGRADATION-ENHANCING ALPHA-MANNOSIDASE-LIKE PROTEIN 1"/>
    <property type="match status" value="1"/>
</dbReference>
<dbReference type="PANTHER" id="PTHR45679">
    <property type="entry name" value="ER DEGRADATION-ENHANCING ALPHA-MANNOSIDASE-LIKE PROTEIN 2"/>
    <property type="match status" value="1"/>
</dbReference>
<keyword evidence="4" id="KW-0325">Glycoprotein</keyword>
<comment type="caution">
    <text evidence="9">The sequence shown here is derived from an EMBL/GenBank/DDBJ whole genome shotgun (WGS) entry which is preliminary data.</text>
</comment>
<dbReference type="EC" id="3.2.1.-" evidence="7"/>
<keyword evidence="8" id="KW-0472">Membrane</keyword>
<dbReference type="SUPFAM" id="SSF48225">
    <property type="entry name" value="Seven-hairpin glycosidases"/>
    <property type="match status" value="1"/>
</dbReference>
<evidence type="ECO:0000256" key="6">
    <source>
        <dbReference type="PIRSR" id="PIRSR601382-2"/>
    </source>
</evidence>